<organism evidence="3 4">
    <name type="scientific">Insulibacter thermoxylanivorax</name>
    <dbReference type="NCBI Taxonomy" id="2749268"/>
    <lineage>
        <taxon>Bacteria</taxon>
        <taxon>Bacillati</taxon>
        <taxon>Bacillota</taxon>
        <taxon>Bacilli</taxon>
        <taxon>Bacillales</taxon>
        <taxon>Paenibacillaceae</taxon>
        <taxon>Insulibacter</taxon>
    </lineage>
</organism>
<evidence type="ECO:0000256" key="1">
    <source>
        <dbReference type="SAM" id="Phobius"/>
    </source>
</evidence>
<comment type="caution">
    <text evidence="3">The sequence shown here is derived from an EMBL/GenBank/DDBJ whole genome shotgun (WGS) entry which is preliminary data.</text>
</comment>
<dbReference type="AlphaFoldDB" id="A0A916VG17"/>
<feature type="transmembrane region" description="Helical" evidence="1">
    <location>
        <begin position="54"/>
        <end position="84"/>
    </location>
</feature>
<evidence type="ECO:0000259" key="2">
    <source>
        <dbReference type="Pfam" id="PF09922"/>
    </source>
</evidence>
<accession>A0A916VG17</accession>
<dbReference type="InterPro" id="IPR047793">
    <property type="entry name" value="LiaF_C"/>
</dbReference>
<dbReference type="RefSeq" id="WP_200966285.1">
    <property type="nucleotide sequence ID" value="NZ_BMAQ01000009.1"/>
</dbReference>
<dbReference type="EMBL" id="BMAQ01000009">
    <property type="protein sequence ID" value="GFR38031.1"/>
    <property type="molecule type" value="Genomic_DNA"/>
</dbReference>
<gene>
    <name evidence="3" type="ORF">PRECH8_13270</name>
</gene>
<reference evidence="3" key="2">
    <citation type="journal article" date="2021" name="Data Brief">
        <title>Draft genome sequence data of the facultative, thermophilic, xylanolytic bacterium Paenibacillus sp. strain DA-C8.</title>
        <authorList>
            <person name="Chhe C."/>
            <person name="Uke A."/>
            <person name="Baramee S."/>
            <person name="Ungkulpasvich U."/>
            <person name="Tachaapaikoon C."/>
            <person name="Pason P."/>
            <person name="Waeonukul R."/>
            <person name="Ratanakhanokchai K."/>
            <person name="Kosugi A."/>
        </authorList>
    </citation>
    <scope>NUCLEOTIDE SEQUENCE</scope>
    <source>
        <strain evidence="3">DA-C8</strain>
    </source>
</reference>
<sequence>MDNLRNRNTALVLIGAGLYILLGNLIGYFTVTAILVVGLGIYKLKSGENRTGYVLIGIGLMFLALSHLSIVFAVILISFGYYLVRSNQLQGNPSYTQRHNILESIRWNKEPWVLQNMAVWSIVGEMNLDLSLAIIEEPETTLLLQGVVGDIDIIVPDDIGVHIQSIILIGQTKIGLEQQDGLVTKMTWQSLNYDTAEHKVNITLSYVVGDVNVTVL</sequence>
<dbReference type="Proteomes" id="UP000654993">
    <property type="component" value="Unassembled WGS sequence"/>
</dbReference>
<dbReference type="NCBIfam" id="NF040535">
    <property type="entry name" value="LiaF_C_term"/>
    <property type="match status" value="1"/>
</dbReference>
<keyword evidence="1" id="KW-0812">Transmembrane</keyword>
<feature type="domain" description="Cell wall-active antibiotics response LiaF-like C-terminal" evidence="2">
    <location>
        <begin position="104"/>
        <end position="213"/>
    </location>
</feature>
<evidence type="ECO:0000313" key="4">
    <source>
        <dbReference type="Proteomes" id="UP000654993"/>
    </source>
</evidence>
<keyword evidence="1" id="KW-0472">Membrane</keyword>
<keyword evidence="4" id="KW-1185">Reference proteome</keyword>
<reference evidence="3" key="1">
    <citation type="submission" date="2020-08" db="EMBL/GenBank/DDBJ databases">
        <authorList>
            <person name="Uke A."/>
            <person name="Chhe C."/>
            <person name="Baramee S."/>
            <person name="Kosugi A."/>
        </authorList>
    </citation>
    <scope>NUCLEOTIDE SEQUENCE</scope>
    <source>
        <strain evidence="3">DA-C8</strain>
    </source>
</reference>
<protein>
    <recommendedName>
        <fullName evidence="2">Cell wall-active antibiotics response LiaF-like C-terminal domain-containing protein</fullName>
    </recommendedName>
</protein>
<evidence type="ECO:0000313" key="3">
    <source>
        <dbReference type="EMBL" id="GFR38031.1"/>
    </source>
</evidence>
<dbReference type="Pfam" id="PF09922">
    <property type="entry name" value="LiaF-like_C"/>
    <property type="match status" value="1"/>
</dbReference>
<keyword evidence="1" id="KW-1133">Transmembrane helix</keyword>
<proteinExistence type="predicted"/>
<dbReference type="InterPro" id="IPR024425">
    <property type="entry name" value="LiaF-like_C"/>
</dbReference>
<feature type="transmembrane region" description="Helical" evidence="1">
    <location>
        <begin position="12"/>
        <end position="42"/>
    </location>
</feature>
<name>A0A916VG17_9BACL</name>